<dbReference type="RefSeq" id="WP_021016178.1">
    <property type="nucleotide sequence ID" value="NZ_CP025084.1"/>
</dbReference>
<proteinExistence type="predicted"/>
<dbReference type="STRING" id="104623.Ser39006_02915"/>
<evidence type="ECO:0000313" key="4">
    <source>
        <dbReference type="Proteomes" id="UP000017700"/>
    </source>
</evidence>
<evidence type="ECO:0000256" key="1">
    <source>
        <dbReference type="SAM" id="Coils"/>
    </source>
</evidence>
<evidence type="ECO:0000313" key="5">
    <source>
        <dbReference type="Proteomes" id="UP000233778"/>
    </source>
</evidence>
<dbReference type="EMBL" id="CP025085">
    <property type="protein sequence ID" value="AUH00607.1"/>
    <property type="molecule type" value="Genomic_DNA"/>
</dbReference>
<protein>
    <submittedName>
        <fullName evidence="3">Type III secretion protein</fullName>
    </submittedName>
</protein>
<keyword evidence="1" id="KW-0175">Coiled coil</keyword>
<keyword evidence="4" id="KW-1185">Reference proteome</keyword>
<evidence type="ECO:0000313" key="3">
    <source>
        <dbReference type="EMBL" id="AUH04928.1"/>
    </source>
</evidence>
<reference evidence="3" key="2">
    <citation type="submission" date="2013-09" db="EMBL/GenBank/DDBJ databases">
        <authorList>
            <person name="Wang G."/>
            <person name="Yang Y."/>
            <person name="Su Y."/>
        </authorList>
    </citation>
    <scope>NUCLEOTIDE SEQUENCE</scope>
    <source>
        <strain evidence="3">ATCC 39006</strain>
    </source>
</reference>
<dbReference type="Proteomes" id="UP000017700">
    <property type="component" value="Chromosome"/>
</dbReference>
<dbReference type="OrthoDB" id="6434521at2"/>
<reference evidence="3 4" key="1">
    <citation type="journal article" date="2013" name="Genome Announc.">
        <title>Draft genome sequence of Serratia sp. strain ATCC 39006, a model bacterium for analysis of the biosynthesis and regulation of prodigiosin, a carbapenem, and gas vesicles.</title>
        <authorList>
            <person name="Fineran P.C."/>
            <person name="Iglesias Cans M.C."/>
            <person name="Ramsay J.P."/>
            <person name="Wilf N.M."/>
            <person name="Cossyleon D."/>
            <person name="McNeil M.B."/>
            <person name="Williamson N.R."/>
            <person name="Monson R.E."/>
            <person name="Becher S.A."/>
            <person name="Stanton J.A."/>
            <person name="Brugger K."/>
            <person name="Brown S.D."/>
            <person name="Salmond G.P."/>
        </authorList>
    </citation>
    <scope>NUCLEOTIDE SEQUENCE [LARGE SCALE GENOMIC DNA]</scope>
    <source>
        <strain evidence="3">ATCC 39006</strain>
        <strain evidence="4">ATCC 39006 / SC 11482</strain>
    </source>
</reference>
<dbReference type="KEGG" id="sera:Ser39006_012780"/>
<reference evidence="3" key="4">
    <citation type="submission" date="2017-11" db="EMBL/GenBank/DDBJ databases">
        <title>Complete genome sequence of Serratia sp. ATCC 39006.</title>
        <authorList>
            <person name="Hampton H.G."/>
            <person name="Jackson S.A."/>
            <person name="Jauregui R."/>
            <person name="Poulter G.T.M."/>
            <person name="Salmond G.P.C."/>
            <person name="Fineran P.C."/>
        </authorList>
    </citation>
    <scope>NUCLEOTIDE SEQUENCE</scope>
    <source>
        <strain evidence="3">ATCC 39006</strain>
    </source>
</reference>
<accession>A0A2I5T7R2</accession>
<dbReference type="KEGG" id="serq:CWC46_12775"/>
<feature type="coiled-coil region" evidence="1">
    <location>
        <begin position="27"/>
        <end position="107"/>
    </location>
</feature>
<name>A0A2I5T7R2_SERS3</name>
<dbReference type="EMBL" id="CP025084">
    <property type="protein sequence ID" value="AUH04928.1"/>
    <property type="molecule type" value="Genomic_DNA"/>
</dbReference>
<evidence type="ECO:0000313" key="2">
    <source>
        <dbReference type="EMBL" id="AUH00607.1"/>
    </source>
</evidence>
<dbReference type="AlphaFoldDB" id="A0A2I5T7R2"/>
<gene>
    <name evidence="2" type="ORF">CWC46_12775</name>
    <name evidence="3" type="ORF">Ser39006_012780</name>
</gene>
<reference evidence="2 5" key="3">
    <citation type="submission" date="2017-11" db="EMBL/GenBank/DDBJ databases">
        <title>Complete genome sequence of Serratia sp. ATCC 39006 LacA.</title>
        <authorList>
            <person name="Hampton H.G."/>
            <person name="Jackson S.A."/>
            <person name="Jauregui R."/>
            <person name="Poulter G.T.M."/>
            <person name="Salmond G.P.C."/>
            <person name="Fineran P.C."/>
        </authorList>
    </citation>
    <scope>NUCLEOTIDE SEQUENCE [LARGE SCALE GENOMIC DNA]</scope>
    <source>
        <strain evidence="2 5">ATCC 39006</strain>
    </source>
</reference>
<organism evidence="3 4">
    <name type="scientific">Serratia sp. (strain ATCC 39006)</name>
    <name type="common">Prodigiosinella confusarubida</name>
    <dbReference type="NCBI Taxonomy" id="104623"/>
    <lineage>
        <taxon>Bacteria</taxon>
        <taxon>Pseudomonadati</taxon>
        <taxon>Pseudomonadota</taxon>
        <taxon>Gammaproteobacteria</taxon>
        <taxon>Enterobacterales</taxon>
        <taxon>Pectobacteriaceae</taxon>
        <taxon>Prodigiosinella</taxon>
    </lineage>
</organism>
<sequence>MPPSSAIEEKAVDSAAQALNATLNQLMPIRRQRLSRAERQLRQEEQELLRIEHALRKHQQHLAQQQDNYQRHRETFQRQAVGKTQTLESLKNQLEEEQKHIRQVHAQILLCTDWQKNYLAQQQRVSDAREGTRLNQKAVEKLEFLLTLKQEHL</sequence>
<dbReference type="Proteomes" id="UP000233778">
    <property type="component" value="Chromosome"/>
</dbReference>